<dbReference type="GO" id="GO:0005886">
    <property type="term" value="C:plasma membrane"/>
    <property type="evidence" value="ECO:0007669"/>
    <property type="project" value="TreeGrafter"/>
</dbReference>
<proteinExistence type="predicted"/>
<dbReference type="NCBIfam" id="TIGR00254">
    <property type="entry name" value="GGDEF"/>
    <property type="match status" value="1"/>
</dbReference>
<comment type="catalytic activity">
    <reaction evidence="2">
        <text>2 GTP = 3',3'-c-di-GMP + 2 diphosphate</text>
        <dbReference type="Rhea" id="RHEA:24898"/>
        <dbReference type="ChEBI" id="CHEBI:33019"/>
        <dbReference type="ChEBI" id="CHEBI:37565"/>
        <dbReference type="ChEBI" id="CHEBI:58805"/>
        <dbReference type="EC" id="2.7.7.65"/>
    </reaction>
</comment>
<dbReference type="SUPFAM" id="SSF55073">
    <property type="entry name" value="Nucleotide cyclase"/>
    <property type="match status" value="1"/>
</dbReference>
<protein>
    <recommendedName>
        <fullName evidence="1">diguanylate cyclase</fullName>
        <ecNumber evidence="1">2.7.7.65</ecNumber>
    </recommendedName>
</protein>
<feature type="transmembrane region" description="Helical" evidence="3">
    <location>
        <begin position="193"/>
        <end position="212"/>
    </location>
</feature>
<feature type="transmembrane region" description="Helical" evidence="3">
    <location>
        <begin position="97"/>
        <end position="115"/>
    </location>
</feature>
<dbReference type="FunFam" id="3.30.70.270:FF:000001">
    <property type="entry name" value="Diguanylate cyclase domain protein"/>
    <property type="match status" value="1"/>
</dbReference>
<dbReference type="GO" id="GO:0043709">
    <property type="term" value="P:cell adhesion involved in single-species biofilm formation"/>
    <property type="evidence" value="ECO:0007669"/>
    <property type="project" value="TreeGrafter"/>
</dbReference>
<dbReference type="PANTHER" id="PTHR45138:SF9">
    <property type="entry name" value="DIGUANYLATE CYCLASE DGCM-RELATED"/>
    <property type="match status" value="1"/>
</dbReference>
<dbReference type="CDD" id="cd01949">
    <property type="entry name" value="GGDEF"/>
    <property type="match status" value="1"/>
</dbReference>
<feature type="transmembrane region" description="Helical" evidence="3">
    <location>
        <begin position="40"/>
        <end position="61"/>
    </location>
</feature>
<dbReference type="PROSITE" id="PS50887">
    <property type="entry name" value="GGDEF"/>
    <property type="match status" value="1"/>
</dbReference>
<organism evidence="5 6">
    <name type="scientific">Novosphingobium mathurense</name>
    <dbReference type="NCBI Taxonomy" id="428990"/>
    <lineage>
        <taxon>Bacteria</taxon>
        <taxon>Pseudomonadati</taxon>
        <taxon>Pseudomonadota</taxon>
        <taxon>Alphaproteobacteria</taxon>
        <taxon>Sphingomonadales</taxon>
        <taxon>Sphingomonadaceae</taxon>
        <taxon>Novosphingobium</taxon>
    </lineage>
</organism>
<dbReference type="Proteomes" id="UP000190989">
    <property type="component" value="Unassembled WGS sequence"/>
</dbReference>
<evidence type="ECO:0000256" key="2">
    <source>
        <dbReference type="ARBA" id="ARBA00034247"/>
    </source>
</evidence>
<gene>
    <name evidence="5" type="ORF">SAMN06295987_11133</name>
</gene>
<feature type="transmembrane region" description="Helical" evidence="3">
    <location>
        <begin position="67"/>
        <end position="90"/>
    </location>
</feature>
<feature type="domain" description="GGDEF" evidence="4">
    <location>
        <begin position="253"/>
        <end position="387"/>
    </location>
</feature>
<evidence type="ECO:0000313" key="5">
    <source>
        <dbReference type="EMBL" id="SLK10275.1"/>
    </source>
</evidence>
<reference evidence="6" key="1">
    <citation type="submission" date="2017-02" db="EMBL/GenBank/DDBJ databases">
        <authorList>
            <person name="Varghese N."/>
            <person name="Submissions S."/>
        </authorList>
    </citation>
    <scope>NUCLEOTIDE SEQUENCE [LARGE SCALE GENOMIC DNA]</scope>
    <source>
        <strain evidence="6">SM117</strain>
    </source>
</reference>
<dbReference type="STRING" id="428990.SAMN06295987_11133"/>
<accession>A0A1U6IQG1</accession>
<feature type="transmembrane region" description="Helical" evidence="3">
    <location>
        <begin position="121"/>
        <end position="142"/>
    </location>
</feature>
<dbReference type="InterPro" id="IPR050469">
    <property type="entry name" value="Diguanylate_Cyclase"/>
</dbReference>
<evidence type="ECO:0000256" key="3">
    <source>
        <dbReference type="SAM" id="Phobius"/>
    </source>
</evidence>
<dbReference type="AlphaFoldDB" id="A0A1U6IQG1"/>
<sequence length="394" mass="42552">MPAMRFDLSTLYFLAIGTLLLSAGMTLWECRARPERRKELHFLAAGFATLATGCILAMARFHLPGTLGAIAASMIMLSGYLLLFEGVAALGGHRRRAISLALLVALALAWAFAGTRWQQEVWHYFCAGPIALASGLTAWEMWRNDRLHALRSQRIVVAFAAVHALFYAGRALILPLLVSSVGPHLLVTASTVTMYAGVLYSVGLPMALMALLREETHAQLLAASRTDYLTSLGNRRWFFEEGERYIRSAHAQTRVFLLAFDLDHFKSINDRFGHAMGDQALKLFARFARRTVGEGTILARIGGEEFAALLPCRSSAEAISVAQGVAGRFAEVAADPRTGLGVKATVSIGIAELGPDGTELPGLLAAADSALYQAKASGRNRIVLARTEPLAVAN</sequence>
<keyword evidence="6" id="KW-1185">Reference proteome</keyword>
<dbReference type="InterPro" id="IPR029787">
    <property type="entry name" value="Nucleotide_cyclase"/>
</dbReference>
<dbReference type="EMBL" id="FVZE01000011">
    <property type="protein sequence ID" value="SLK10275.1"/>
    <property type="molecule type" value="Genomic_DNA"/>
</dbReference>
<dbReference type="SMART" id="SM00267">
    <property type="entry name" value="GGDEF"/>
    <property type="match status" value="1"/>
</dbReference>
<evidence type="ECO:0000259" key="4">
    <source>
        <dbReference type="PROSITE" id="PS50887"/>
    </source>
</evidence>
<evidence type="ECO:0000313" key="6">
    <source>
        <dbReference type="Proteomes" id="UP000190989"/>
    </source>
</evidence>
<dbReference type="InterPro" id="IPR000160">
    <property type="entry name" value="GGDEF_dom"/>
</dbReference>
<dbReference type="GO" id="GO:0052621">
    <property type="term" value="F:diguanylate cyclase activity"/>
    <property type="evidence" value="ECO:0007669"/>
    <property type="project" value="UniProtKB-EC"/>
</dbReference>
<keyword evidence="3" id="KW-0812">Transmembrane</keyword>
<keyword evidence="3" id="KW-1133">Transmembrane helix</keyword>
<feature type="transmembrane region" description="Helical" evidence="3">
    <location>
        <begin position="154"/>
        <end position="173"/>
    </location>
</feature>
<dbReference type="GO" id="GO:1902201">
    <property type="term" value="P:negative regulation of bacterial-type flagellum-dependent cell motility"/>
    <property type="evidence" value="ECO:0007669"/>
    <property type="project" value="TreeGrafter"/>
</dbReference>
<dbReference type="InterPro" id="IPR043128">
    <property type="entry name" value="Rev_trsase/Diguanyl_cyclase"/>
</dbReference>
<keyword evidence="3" id="KW-0472">Membrane</keyword>
<dbReference type="PANTHER" id="PTHR45138">
    <property type="entry name" value="REGULATORY COMPONENTS OF SENSORY TRANSDUCTION SYSTEM"/>
    <property type="match status" value="1"/>
</dbReference>
<dbReference type="EC" id="2.7.7.65" evidence="1"/>
<feature type="transmembrane region" description="Helical" evidence="3">
    <location>
        <begin position="12"/>
        <end position="28"/>
    </location>
</feature>
<name>A0A1U6IQG1_9SPHN</name>
<dbReference type="Pfam" id="PF00990">
    <property type="entry name" value="GGDEF"/>
    <property type="match status" value="1"/>
</dbReference>
<dbReference type="Gene3D" id="3.30.70.270">
    <property type="match status" value="1"/>
</dbReference>
<evidence type="ECO:0000256" key="1">
    <source>
        <dbReference type="ARBA" id="ARBA00012528"/>
    </source>
</evidence>